<reference evidence="2" key="1">
    <citation type="journal article" date="2014" name="Nat. Commun.">
        <title>Multiple recent horizontal transfers of a large genomic region in cheese making fungi.</title>
        <authorList>
            <person name="Cheeseman K."/>
            <person name="Ropars J."/>
            <person name="Renault P."/>
            <person name="Dupont J."/>
            <person name="Gouzy J."/>
            <person name="Branca A."/>
            <person name="Abraham A.L."/>
            <person name="Ceppi M."/>
            <person name="Conseiller E."/>
            <person name="Debuchy R."/>
            <person name="Malagnac F."/>
            <person name="Goarin A."/>
            <person name="Silar P."/>
            <person name="Lacoste S."/>
            <person name="Sallet E."/>
            <person name="Bensimon A."/>
            <person name="Giraud T."/>
            <person name="Brygoo Y."/>
        </authorList>
    </citation>
    <scope>NUCLEOTIDE SEQUENCE [LARGE SCALE GENOMIC DNA]</scope>
    <source>
        <strain evidence="2">FM164</strain>
    </source>
</reference>
<dbReference type="EMBL" id="HG792015">
    <property type="protein sequence ID" value="CDM27025.1"/>
    <property type="molecule type" value="Genomic_DNA"/>
</dbReference>
<dbReference type="Proteomes" id="UP000030686">
    <property type="component" value="Unassembled WGS sequence"/>
</dbReference>
<gene>
    <name evidence="2" type="ORF">PROQFM164_S01g000834</name>
</gene>
<evidence type="ECO:0000256" key="1">
    <source>
        <dbReference type="SAM" id="MobiDB-lite"/>
    </source>
</evidence>
<proteinExistence type="predicted"/>
<accession>W6PT21</accession>
<protein>
    <submittedName>
        <fullName evidence="2">Genomic scaffold, ProqFM164S01</fullName>
    </submittedName>
</protein>
<evidence type="ECO:0000313" key="2">
    <source>
        <dbReference type="EMBL" id="CDM27025.1"/>
    </source>
</evidence>
<feature type="compositionally biased region" description="Polar residues" evidence="1">
    <location>
        <begin position="183"/>
        <end position="192"/>
    </location>
</feature>
<dbReference type="AlphaFoldDB" id="W6PT21"/>
<organism evidence="2 3">
    <name type="scientific">Penicillium roqueforti (strain FM164)</name>
    <dbReference type="NCBI Taxonomy" id="1365484"/>
    <lineage>
        <taxon>Eukaryota</taxon>
        <taxon>Fungi</taxon>
        <taxon>Dikarya</taxon>
        <taxon>Ascomycota</taxon>
        <taxon>Pezizomycotina</taxon>
        <taxon>Eurotiomycetes</taxon>
        <taxon>Eurotiomycetidae</taxon>
        <taxon>Eurotiales</taxon>
        <taxon>Aspergillaceae</taxon>
        <taxon>Penicillium</taxon>
    </lineage>
</organism>
<evidence type="ECO:0000313" key="3">
    <source>
        <dbReference type="Proteomes" id="UP000030686"/>
    </source>
</evidence>
<dbReference type="OrthoDB" id="4361124at2759"/>
<dbReference type="OMA" id="CENLTFF"/>
<keyword evidence="3" id="KW-1185">Reference proteome</keyword>
<sequence length="249" mass="28477">MSLKSQYEEDNYVFFSGRLSFQHSESLEYLDLDIYGGADHGLDLNPFDVLKEIIITPHSILGDPDEKMIMARSLQRLTIRYEEGTRLPLNSILEELEKKNLPNMRSVICQIPDNICEGTTSSEICVEAEAFKPNSKELGVELSTELVPYPLTMPKYDTCPCENLTFFHQFPSHPRVKSRPPNEHTTNTTDAGHSNPHPAGVISFDDYDPYYDDPYEGNHPSLYDMSPPTPPRMPTFTDYDDYCDWAYDC</sequence>
<name>W6PT21_PENRF</name>
<feature type="region of interest" description="Disordered" evidence="1">
    <location>
        <begin position="172"/>
        <end position="199"/>
    </location>
</feature>